<protein>
    <submittedName>
        <fullName evidence="1">Uncharacterized protein</fullName>
    </submittedName>
</protein>
<reference evidence="1 2" key="1">
    <citation type="submission" date="2016-05" db="EMBL/GenBank/DDBJ databases">
        <title>Single-cell genome of chain-forming Candidatus Thiomargarita nelsonii and comparison to other large sulfur-oxidizing bacteria.</title>
        <authorList>
            <person name="Winkel M."/>
            <person name="Salman V."/>
            <person name="Woyke T."/>
            <person name="Schulz-Vogt H."/>
            <person name="Richter M."/>
            <person name="Flood B."/>
            <person name="Bailey J."/>
            <person name="Amann R."/>
            <person name="Mussmann M."/>
        </authorList>
    </citation>
    <scope>NUCLEOTIDE SEQUENCE [LARGE SCALE GENOMIC DNA]</scope>
    <source>
        <strain evidence="1 2">THI036</strain>
    </source>
</reference>
<organism evidence="1 2">
    <name type="scientific">Candidatus Thiomargarita nelsonii</name>
    <dbReference type="NCBI Taxonomy" id="1003181"/>
    <lineage>
        <taxon>Bacteria</taxon>
        <taxon>Pseudomonadati</taxon>
        <taxon>Pseudomonadota</taxon>
        <taxon>Gammaproteobacteria</taxon>
        <taxon>Thiotrichales</taxon>
        <taxon>Thiotrichaceae</taxon>
        <taxon>Thiomargarita</taxon>
    </lineage>
</organism>
<proteinExistence type="predicted"/>
<dbReference type="EMBL" id="LUTY01001112">
    <property type="protein sequence ID" value="OAD22191.1"/>
    <property type="molecule type" value="Genomic_DNA"/>
</dbReference>
<keyword evidence="2" id="KW-1185">Reference proteome</keyword>
<feature type="non-terminal residue" evidence="1">
    <location>
        <position position="36"/>
    </location>
</feature>
<sequence>MQNADANFDVLEGFLAAFLHEDVQVIEILDSESNQS</sequence>
<comment type="caution">
    <text evidence="1">The sequence shown here is derived from an EMBL/GenBank/DDBJ whole genome shotgun (WGS) entry which is preliminary data.</text>
</comment>
<evidence type="ECO:0000313" key="1">
    <source>
        <dbReference type="EMBL" id="OAD22191.1"/>
    </source>
</evidence>
<name>A0A176S286_9GAMM</name>
<dbReference type="AlphaFoldDB" id="A0A176S286"/>
<gene>
    <name evidence="1" type="ORF">THIOM_002013</name>
</gene>
<accession>A0A176S286</accession>
<dbReference type="Proteomes" id="UP000076962">
    <property type="component" value="Unassembled WGS sequence"/>
</dbReference>
<evidence type="ECO:0000313" key="2">
    <source>
        <dbReference type="Proteomes" id="UP000076962"/>
    </source>
</evidence>